<proteinExistence type="predicted"/>
<name>A0ABR5AKX6_9BACL</name>
<protein>
    <submittedName>
        <fullName evidence="1">Uncharacterized protein</fullName>
    </submittedName>
</protein>
<dbReference type="EMBL" id="JXAK01000009">
    <property type="protein sequence ID" value="KIL41448.1"/>
    <property type="molecule type" value="Genomic_DNA"/>
</dbReference>
<accession>A0ABR5AKX6</accession>
<dbReference type="RefSeq" id="WP_041046960.1">
    <property type="nucleotide sequence ID" value="NZ_JXAK01000009.1"/>
</dbReference>
<dbReference type="Proteomes" id="UP000031967">
    <property type="component" value="Unassembled WGS sequence"/>
</dbReference>
<gene>
    <name evidence="1" type="ORF">SD70_07370</name>
</gene>
<evidence type="ECO:0000313" key="2">
    <source>
        <dbReference type="Proteomes" id="UP000031967"/>
    </source>
</evidence>
<organism evidence="1 2">
    <name type="scientific">Gordoniibacillus kamchatkensis</name>
    <dbReference type="NCBI Taxonomy" id="1590651"/>
    <lineage>
        <taxon>Bacteria</taxon>
        <taxon>Bacillati</taxon>
        <taxon>Bacillota</taxon>
        <taxon>Bacilli</taxon>
        <taxon>Bacillales</taxon>
        <taxon>Paenibacillaceae</taxon>
        <taxon>Gordoniibacillus</taxon>
    </lineage>
</organism>
<reference evidence="1 2" key="1">
    <citation type="submission" date="2014-12" db="EMBL/GenBank/DDBJ databases">
        <title>Draft genome sequence of Paenibacillus kamchatkensis strain B-2647.</title>
        <authorList>
            <person name="Karlyshev A.V."/>
            <person name="Kudryashova E.B."/>
        </authorList>
    </citation>
    <scope>NUCLEOTIDE SEQUENCE [LARGE SCALE GENOMIC DNA]</scope>
    <source>
        <strain evidence="1 2">VKM B-2647</strain>
    </source>
</reference>
<sequence>MVRIRFQQIQIGTISNSSGVFSGSNQQWGYKHSGKQNQAFGTVDGMRCSVSDIKAALNDRDNIDTLTETPDDS</sequence>
<evidence type="ECO:0000313" key="1">
    <source>
        <dbReference type="EMBL" id="KIL41448.1"/>
    </source>
</evidence>
<comment type="caution">
    <text evidence="1">The sequence shown here is derived from an EMBL/GenBank/DDBJ whole genome shotgun (WGS) entry which is preliminary data.</text>
</comment>
<keyword evidence="2" id="KW-1185">Reference proteome</keyword>